<evidence type="ECO:0000313" key="2">
    <source>
        <dbReference type="EMBL" id="PRP89888.1"/>
    </source>
</evidence>
<keyword evidence="1" id="KW-0812">Transmembrane</keyword>
<keyword evidence="3" id="KW-1185">Reference proteome</keyword>
<protein>
    <submittedName>
        <fullName evidence="2">Uncharacterized protein</fullName>
    </submittedName>
</protein>
<sequence length="128" mass="13390">MPENTRLRPRELFFIFLGVGTGAALAVLWFRLVPELMAHKGLGAEALSGLGSVVMHPAFQGAVLVSGAVVLAAGVATRTGSGKDKATWILAAGSVAMFGMLMLSVNALYDPVFLDPDADVGADDDWED</sequence>
<comment type="caution">
    <text evidence="2">The sequence shown here is derived from an EMBL/GenBank/DDBJ whole genome shotgun (WGS) entry which is preliminary data.</text>
</comment>
<name>A0A2S9XAK9_9BACT</name>
<organism evidence="2 3">
    <name type="scientific">Enhygromyxa salina</name>
    <dbReference type="NCBI Taxonomy" id="215803"/>
    <lineage>
        <taxon>Bacteria</taxon>
        <taxon>Pseudomonadati</taxon>
        <taxon>Myxococcota</taxon>
        <taxon>Polyangia</taxon>
        <taxon>Nannocystales</taxon>
        <taxon>Nannocystaceae</taxon>
        <taxon>Enhygromyxa</taxon>
    </lineage>
</organism>
<accession>A0A2S9XAK9</accession>
<proteinExistence type="predicted"/>
<reference evidence="2 3" key="1">
    <citation type="submission" date="2018-03" db="EMBL/GenBank/DDBJ databases">
        <title>Draft Genome Sequences of the Obligatory Marine Myxobacteria Enhygromyxa salina SWB005.</title>
        <authorList>
            <person name="Poehlein A."/>
            <person name="Moghaddam J.A."/>
            <person name="Harms H."/>
            <person name="Alanjari M."/>
            <person name="Koenig G.M."/>
            <person name="Daniel R."/>
            <person name="Schaeberle T.F."/>
        </authorList>
    </citation>
    <scope>NUCLEOTIDE SEQUENCE [LARGE SCALE GENOMIC DNA]</scope>
    <source>
        <strain evidence="2 3">SWB005</strain>
    </source>
</reference>
<feature type="transmembrane region" description="Helical" evidence="1">
    <location>
        <begin position="12"/>
        <end position="33"/>
    </location>
</feature>
<dbReference type="AlphaFoldDB" id="A0A2S9XAK9"/>
<dbReference type="EMBL" id="PVNK01000311">
    <property type="protein sequence ID" value="PRP89888.1"/>
    <property type="molecule type" value="Genomic_DNA"/>
</dbReference>
<dbReference type="Proteomes" id="UP000237968">
    <property type="component" value="Unassembled WGS sequence"/>
</dbReference>
<evidence type="ECO:0000313" key="3">
    <source>
        <dbReference type="Proteomes" id="UP000237968"/>
    </source>
</evidence>
<feature type="transmembrane region" description="Helical" evidence="1">
    <location>
        <begin position="53"/>
        <end position="76"/>
    </location>
</feature>
<gene>
    <name evidence="2" type="ORF">ENSA5_69940</name>
</gene>
<feature type="transmembrane region" description="Helical" evidence="1">
    <location>
        <begin position="88"/>
        <end position="109"/>
    </location>
</feature>
<keyword evidence="1" id="KW-0472">Membrane</keyword>
<evidence type="ECO:0000256" key="1">
    <source>
        <dbReference type="SAM" id="Phobius"/>
    </source>
</evidence>
<keyword evidence="1" id="KW-1133">Transmembrane helix</keyword>